<proteinExistence type="inferred from homology"/>
<organism evidence="6 7">
    <name type="scientific">Lobosporangium transversale</name>
    <dbReference type="NCBI Taxonomy" id="64571"/>
    <lineage>
        <taxon>Eukaryota</taxon>
        <taxon>Fungi</taxon>
        <taxon>Fungi incertae sedis</taxon>
        <taxon>Mucoromycota</taxon>
        <taxon>Mortierellomycotina</taxon>
        <taxon>Mortierellomycetes</taxon>
        <taxon>Mortierellales</taxon>
        <taxon>Mortierellaceae</taxon>
        <taxon>Lobosporangium</taxon>
    </lineage>
</organism>
<evidence type="ECO:0000256" key="3">
    <source>
        <dbReference type="ARBA" id="ARBA00022989"/>
    </source>
</evidence>
<name>A0A1Y2GRD4_9FUNG</name>
<keyword evidence="7" id="KW-1185">Reference proteome</keyword>
<keyword evidence="4 5" id="KW-0472">Membrane</keyword>
<comment type="similarity">
    <text evidence="5">Belongs to the PRA1 family.</text>
</comment>
<comment type="caution">
    <text evidence="6">The sequence shown here is derived from an EMBL/GenBank/DDBJ whole genome shotgun (WGS) entry which is preliminary data.</text>
</comment>
<protein>
    <recommendedName>
        <fullName evidence="5">PRA1 family protein</fullName>
    </recommendedName>
</protein>
<gene>
    <name evidence="6" type="ORF">BCR41DRAFT_351165</name>
</gene>
<dbReference type="PANTHER" id="PTHR19317">
    <property type="entry name" value="PRENYLATED RAB ACCEPTOR 1-RELATED"/>
    <property type="match status" value="1"/>
</dbReference>
<evidence type="ECO:0000256" key="4">
    <source>
        <dbReference type="ARBA" id="ARBA00023136"/>
    </source>
</evidence>
<evidence type="ECO:0000256" key="5">
    <source>
        <dbReference type="RuleBase" id="RU363107"/>
    </source>
</evidence>
<dbReference type="PANTHER" id="PTHR19317:SF0">
    <property type="entry name" value="PRENYLATED RAB ACCEPTOR PROTEIN 1"/>
    <property type="match status" value="1"/>
</dbReference>
<dbReference type="AlphaFoldDB" id="A0A1Y2GRD4"/>
<dbReference type="GeneID" id="33565598"/>
<dbReference type="InterPro" id="IPR004895">
    <property type="entry name" value="Prenylated_rab_accept_PRA1"/>
</dbReference>
<sequence length="189" mass="20435">MAAPAYTTLPTNPFTGGFPSSEQASAAVSSASSFGLGYLQKLKEERLSSLRPFSEFFDKNRFSWPNGFSSITSRFNYNLNYFQGNYLLMFIAITAYSLLTNLLLLFSVVFAVGGWFGLQRVPPEGITIGQARFLPGQLKTALIGISVVLFFISSTIGTVFWIIGASAVTILGHAAVMQEGVEGDFAAVV</sequence>
<dbReference type="EMBL" id="MCFF01000013">
    <property type="protein sequence ID" value="ORZ20042.1"/>
    <property type="molecule type" value="Genomic_DNA"/>
</dbReference>
<dbReference type="GO" id="GO:0005794">
    <property type="term" value="C:Golgi apparatus"/>
    <property type="evidence" value="ECO:0007669"/>
    <property type="project" value="TreeGrafter"/>
</dbReference>
<evidence type="ECO:0000256" key="2">
    <source>
        <dbReference type="ARBA" id="ARBA00022692"/>
    </source>
</evidence>
<dbReference type="Proteomes" id="UP000193648">
    <property type="component" value="Unassembled WGS sequence"/>
</dbReference>
<feature type="transmembrane region" description="Helical" evidence="5">
    <location>
        <begin position="86"/>
        <end position="118"/>
    </location>
</feature>
<dbReference type="FunCoup" id="A0A1Y2GRD4">
    <property type="interactions" value="345"/>
</dbReference>
<feature type="transmembrane region" description="Helical" evidence="5">
    <location>
        <begin position="138"/>
        <end position="163"/>
    </location>
</feature>
<dbReference type="GO" id="GO:0016020">
    <property type="term" value="C:membrane"/>
    <property type="evidence" value="ECO:0007669"/>
    <property type="project" value="UniProtKB-SubCell"/>
</dbReference>
<dbReference type="STRING" id="64571.A0A1Y2GRD4"/>
<dbReference type="OrthoDB" id="63113at2759"/>
<dbReference type="RefSeq" id="XP_021882582.1">
    <property type="nucleotide sequence ID" value="XM_022023754.1"/>
</dbReference>
<accession>A0A1Y2GRD4</accession>
<keyword evidence="3 5" id="KW-1133">Transmembrane helix</keyword>
<dbReference type="InParanoid" id="A0A1Y2GRD4"/>
<evidence type="ECO:0000313" key="6">
    <source>
        <dbReference type="EMBL" id="ORZ20042.1"/>
    </source>
</evidence>
<evidence type="ECO:0000256" key="1">
    <source>
        <dbReference type="ARBA" id="ARBA00004141"/>
    </source>
</evidence>
<reference evidence="6 7" key="1">
    <citation type="submission" date="2016-07" db="EMBL/GenBank/DDBJ databases">
        <title>Pervasive Adenine N6-methylation of Active Genes in Fungi.</title>
        <authorList>
            <consortium name="DOE Joint Genome Institute"/>
            <person name="Mondo S.J."/>
            <person name="Dannebaum R.O."/>
            <person name="Kuo R.C."/>
            <person name="Labutti K."/>
            <person name="Haridas S."/>
            <person name="Kuo A."/>
            <person name="Salamov A."/>
            <person name="Ahrendt S.R."/>
            <person name="Lipzen A."/>
            <person name="Sullivan W."/>
            <person name="Andreopoulos W.B."/>
            <person name="Clum A."/>
            <person name="Lindquist E."/>
            <person name="Daum C."/>
            <person name="Ramamoorthy G.K."/>
            <person name="Gryganskyi A."/>
            <person name="Culley D."/>
            <person name="Magnuson J.K."/>
            <person name="James T.Y."/>
            <person name="O'Malley M.A."/>
            <person name="Stajich J.E."/>
            <person name="Spatafora J.W."/>
            <person name="Visel A."/>
            <person name="Grigoriev I.V."/>
        </authorList>
    </citation>
    <scope>NUCLEOTIDE SEQUENCE [LARGE SCALE GENOMIC DNA]</scope>
    <source>
        <strain evidence="6 7">NRRL 3116</strain>
    </source>
</reference>
<evidence type="ECO:0000313" key="7">
    <source>
        <dbReference type="Proteomes" id="UP000193648"/>
    </source>
</evidence>
<dbReference type="Pfam" id="PF03208">
    <property type="entry name" value="PRA1"/>
    <property type="match status" value="1"/>
</dbReference>
<comment type="subcellular location">
    <subcellularLocation>
        <location evidence="1 5">Membrane</location>
        <topology evidence="1 5">Multi-pass membrane protein</topology>
    </subcellularLocation>
</comment>
<keyword evidence="2 5" id="KW-0812">Transmembrane</keyword>